<keyword evidence="1" id="KW-1133">Transmembrane helix</keyword>
<name>A0AB33R8B8_STREQ</name>
<keyword evidence="1" id="KW-0812">Transmembrane</keyword>
<dbReference type="KEGG" id="sdc:SDSE_1521"/>
<feature type="transmembrane region" description="Helical" evidence="1">
    <location>
        <begin position="17"/>
        <end position="34"/>
    </location>
</feature>
<reference evidence="2 3" key="1">
    <citation type="submission" date="2012-05" db="EMBL/GenBank/DDBJ databases">
        <title>Complete genome sequence of a Streptococcus dysgalactiae subsp. equisimilis strain possessing Lancefield's group A antigen.</title>
        <authorList>
            <person name="Luetticken R."/>
            <person name="Bruellhoff K."/>
            <person name="Van der Linden M."/>
            <person name="Peltroche-Llacsahuanga H."/>
            <person name="Blom J."/>
            <person name="Weber-Lehmann J."/>
            <person name="Ferretti J.J."/>
            <person name="McShan W.M."/>
        </authorList>
    </citation>
    <scope>NUCLEOTIDE SEQUENCE [LARGE SCALE GENOMIC DNA]</scope>
    <source>
        <strain evidence="2 3">AC-2713</strain>
    </source>
</reference>
<keyword evidence="1" id="KW-0472">Membrane</keyword>
<evidence type="ECO:0000256" key="1">
    <source>
        <dbReference type="SAM" id="Phobius"/>
    </source>
</evidence>
<evidence type="ECO:0000313" key="2">
    <source>
        <dbReference type="EMBL" id="CCI63015.1"/>
    </source>
</evidence>
<organism evidence="2 3">
    <name type="scientific">Streptococcus dysgalactiae subsp. equisimilis AC-2713</name>
    <dbReference type="NCBI Taxonomy" id="759913"/>
    <lineage>
        <taxon>Bacteria</taxon>
        <taxon>Bacillati</taxon>
        <taxon>Bacillota</taxon>
        <taxon>Bacilli</taxon>
        <taxon>Lactobacillales</taxon>
        <taxon>Streptococcaceae</taxon>
        <taxon>Streptococcus</taxon>
    </lineage>
</organism>
<protein>
    <submittedName>
        <fullName evidence="2">Uncharacterized protein</fullName>
    </submittedName>
</protein>
<evidence type="ECO:0000313" key="3">
    <source>
        <dbReference type="Proteomes" id="UP000009215"/>
    </source>
</evidence>
<gene>
    <name evidence="2" type="ORF">SDSE_1521</name>
</gene>
<accession>A0AB33R8B8</accession>
<dbReference type="EMBL" id="HE858529">
    <property type="protein sequence ID" value="CCI63015.1"/>
    <property type="molecule type" value="Genomic_DNA"/>
</dbReference>
<proteinExistence type="predicted"/>
<dbReference type="AlphaFoldDB" id="A0AB33R8B8"/>
<dbReference type="Proteomes" id="UP000009215">
    <property type="component" value="Chromosome"/>
</dbReference>
<sequence>MFALTFVHLFSFPAKKGLKTTIFYIVSSLFHYFITKMTY</sequence>